<dbReference type="RefSeq" id="WP_199023003.1">
    <property type="nucleotide sequence ID" value="NZ_JAELVR010000001.1"/>
</dbReference>
<gene>
    <name evidence="2" type="ORF">JF290_01755</name>
</gene>
<sequence length="281" mass="30648">MVPIHVINLDRVPRRWTFVHDQFVAAGLGQAVHRFSAVDARAPDFVAPGYAPHSWGDRWELELGEQAIFESHRAAWHLVRDQAPHGAVICEDDILVSGEFAKVLEALPDADLGLVKLDGFNSVRRYGPLEKIGSLCVRQILEPVPSAACYFVNRSSADRLIEESRAYCATLDDYLFAPRAGLPPVQLFPAVAVQGMCCASLEGAGLPDWIGQSERADAHSARRAGKGPTAYRAGKELSRLARRMGRAAGADRRLLDRGGLIDCPHLAPDLPPYRVGEGAPE</sequence>
<dbReference type="Pfam" id="PF01755">
    <property type="entry name" value="Glyco_transf_25"/>
    <property type="match status" value="1"/>
</dbReference>
<feature type="domain" description="Glycosyl transferase family 25" evidence="1">
    <location>
        <begin position="1"/>
        <end position="110"/>
    </location>
</feature>
<proteinExistence type="predicted"/>
<evidence type="ECO:0000313" key="3">
    <source>
        <dbReference type="Proteomes" id="UP000619079"/>
    </source>
</evidence>
<dbReference type="EMBL" id="JAELVR010000001">
    <property type="protein sequence ID" value="MBJ6370238.1"/>
    <property type="molecule type" value="Genomic_DNA"/>
</dbReference>
<reference evidence="2" key="1">
    <citation type="submission" date="2020-12" db="EMBL/GenBank/DDBJ databases">
        <title>Sedimentitalea sp. nov., isolated from sand in Incheon.</title>
        <authorList>
            <person name="Kim W."/>
        </authorList>
    </citation>
    <scope>NUCLEOTIDE SEQUENCE</scope>
    <source>
        <strain evidence="2">CAU 1593</strain>
    </source>
</reference>
<evidence type="ECO:0000313" key="2">
    <source>
        <dbReference type="EMBL" id="MBJ6370238.1"/>
    </source>
</evidence>
<comment type="caution">
    <text evidence="2">The sequence shown here is derived from an EMBL/GenBank/DDBJ whole genome shotgun (WGS) entry which is preliminary data.</text>
</comment>
<keyword evidence="3" id="KW-1185">Reference proteome</keyword>
<organism evidence="2 3">
    <name type="scientific">Sedimentitalea arenosa</name>
    <dbReference type="NCBI Taxonomy" id="2798803"/>
    <lineage>
        <taxon>Bacteria</taxon>
        <taxon>Pseudomonadati</taxon>
        <taxon>Pseudomonadota</taxon>
        <taxon>Alphaproteobacteria</taxon>
        <taxon>Rhodobacterales</taxon>
        <taxon>Paracoccaceae</taxon>
        <taxon>Sedimentitalea</taxon>
    </lineage>
</organism>
<dbReference type="AlphaFoldDB" id="A0A8J7J705"/>
<evidence type="ECO:0000259" key="1">
    <source>
        <dbReference type="Pfam" id="PF01755"/>
    </source>
</evidence>
<dbReference type="InterPro" id="IPR002654">
    <property type="entry name" value="Glyco_trans_25"/>
</dbReference>
<name>A0A8J7J705_9RHOB</name>
<protein>
    <submittedName>
        <fullName evidence="2">Glycosyltransferase family 25 protein</fullName>
    </submittedName>
</protein>
<dbReference type="Proteomes" id="UP000619079">
    <property type="component" value="Unassembled WGS sequence"/>
</dbReference>
<accession>A0A8J7J705</accession>